<dbReference type="AlphaFoldDB" id="A0AAW0JY06"/>
<gene>
    <name evidence="1" type="ORF">CFP56_026823</name>
</gene>
<dbReference type="Proteomes" id="UP000237347">
    <property type="component" value="Unassembled WGS sequence"/>
</dbReference>
<sequence length="146" mass="15641">IDTRICISSVGSFYLSSHRTHISHVFLSFISSPFVWSPIPLFLISPNCSVILRISSLYGKTFEASFVSRLVKVGGEFASPVRAGFVYSNTALRKEEGCINTRRGKECVQACPKFLIASPTFHGGRGALPSAGGHPADLTFLAGGGC</sequence>
<name>A0AAW0JY06_QUESU</name>
<accession>A0AAW0JY06</accession>
<comment type="caution">
    <text evidence="1">The sequence shown here is derived from an EMBL/GenBank/DDBJ whole genome shotgun (WGS) entry which is preliminary data.</text>
</comment>
<feature type="non-terminal residue" evidence="1">
    <location>
        <position position="1"/>
    </location>
</feature>
<protein>
    <submittedName>
        <fullName evidence="1">Uncharacterized protein</fullName>
    </submittedName>
</protein>
<evidence type="ECO:0000313" key="2">
    <source>
        <dbReference type="Proteomes" id="UP000237347"/>
    </source>
</evidence>
<reference evidence="1 2" key="1">
    <citation type="journal article" date="2018" name="Sci. Data">
        <title>The draft genome sequence of cork oak.</title>
        <authorList>
            <person name="Ramos A.M."/>
            <person name="Usie A."/>
            <person name="Barbosa P."/>
            <person name="Barros P.M."/>
            <person name="Capote T."/>
            <person name="Chaves I."/>
            <person name="Simoes F."/>
            <person name="Abreu I."/>
            <person name="Carrasquinho I."/>
            <person name="Faro C."/>
            <person name="Guimaraes J.B."/>
            <person name="Mendonca D."/>
            <person name="Nobrega F."/>
            <person name="Rodrigues L."/>
            <person name="Saibo N.J.M."/>
            <person name="Varela M.C."/>
            <person name="Egas C."/>
            <person name="Matos J."/>
            <person name="Miguel C.M."/>
            <person name="Oliveira M.M."/>
            <person name="Ricardo C.P."/>
            <person name="Goncalves S."/>
        </authorList>
    </citation>
    <scope>NUCLEOTIDE SEQUENCE [LARGE SCALE GENOMIC DNA]</scope>
    <source>
        <strain evidence="2">cv. HL8</strain>
    </source>
</reference>
<evidence type="ECO:0000313" key="1">
    <source>
        <dbReference type="EMBL" id="KAK7831964.1"/>
    </source>
</evidence>
<organism evidence="1 2">
    <name type="scientific">Quercus suber</name>
    <name type="common">Cork oak</name>
    <dbReference type="NCBI Taxonomy" id="58331"/>
    <lineage>
        <taxon>Eukaryota</taxon>
        <taxon>Viridiplantae</taxon>
        <taxon>Streptophyta</taxon>
        <taxon>Embryophyta</taxon>
        <taxon>Tracheophyta</taxon>
        <taxon>Spermatophyta</taxon>
        <taxon>Magnoliopsida</taxon>
        <taxon>eudicotyledons</taxon>
        <taxon>Gunneridae</taxon>
        <taxon>Pentapetalae</taxon>
        <taxon>rosids</taxon>
        <taxon>fabids</taxon>
        <taxon>Fagales</taxon>
        <taxon>Fagaceae</taxon>
        <taxon>Quercus</taxon>
    </lineage>
</organism>
<dbReference type="EMBL" id="PKMF04000433">
    <property type="protein sequence ID" value="KAK7831964.1"/>
    <property type="molecule type" value="Genomic_DNA"/>
</dbReference>
<keyword evidence="2" id="KW-1185">Reference proteome</keyword>
<proteinExistence type="predicted"/>